<feature type="compositionally biased region" description="Acidic residues" evidence="1">
    <location>
        <begin position="120"/>
        <end position="156"/>
    </location>
</feature>
<dbReference type="InterPro" id="IPR026870">
    <property type="entry name" value="Zinc_ribbon_dom"/>
</dbReference>
<keyword evidence="4" id="KW-1185">Reference proteome</keyword>
<evidence type="ECO:0000313" key="4">
    <source>
        <dbReference type="Proteomes" id="UP000265643"/>
    </source>
</evidence>
<protein>
    <recommendedName>
        <fullName evidence="2">Zinc-ribbon domain-containing protein</fullName>
    </recommendedName>
</protein>
<dbReference type="Proteomes" id="UP000265643">
    <property type="component" value="Unassembled WGS sequence"/>
</dbReference>
<name>A0A391P2Y6_9FIRM</name>
<evidence type="ECO:0000256" key="1">
    <source>
        <dbReference type="SAM" id="MobiDB-lite"/>
    </source>
</evidence>
<feature type="domain" description="Zinc-ribbon" evidence="2">
    <location>
        <begin position="98"/>
        <end position="118"/>
    </location>
</feature>
<dbReference type="RefSeq" id="WP_119297647.1">
    <property type="nucleotide sequence ID" value="NZ_BHGK01000001.1"/>
</dbReference>
<dbReference type="AlphaFoldDB" id="A0A391P2Y6"/>
<evidence type="ECO:0000313" key="3">
    <source>
        <dbReference type="EMBL" id="GCA66386.1"/>
    </source>
</evidence>
<evidence type="ECO:0000259" key="2">
    <source>
        <dbReference type="Pfam" id="PF13240"/>
    </source>
</evidence>
<feature type="region of interest" description="Disordered" evidence="1">
    <location>
        <begin position="116"/>
        <end position="156"/>
    </location>
</feature>
<proteinExistence type="predicted"/>
<organism evidence="3 4">
    <name type="scientific">Mediterraneibacter butyricigenes</name>
    <dbReference type="NCBI Taxonomy" id="2316025"/>
    <lineage>
        <taxon>Bacteria</taxon>
        <taxon>Bacillati</taxon>
        <taxon>Bacillota</taxon>
        <taxon>Clostridia</taxon>
        <taxon>Lachnospirales</taxon>
        <taxon>Lachnospiraceae</taxon>
        <taxon>Mediterraneibacter</taxon>
    </lineage>
</organism>
<gene>
    <name evidence="3" type="ORF">KGMB01110_08220</name>
</gene>
<dbReference type="EMBL" id="BHGK01000001">
    <property type="protein sequence ID" value="GCA66386.1"/>
    <property type="molecule type" value="Genomic_DNA"/>
</dbReference>
<sequence length="156" mass="17574">MRDFFEDLGKRLGETAESLTNRASEVVEVQRIRGQIRALDRNNERDYRDIGRMIYEKYKNGEVIDTEMVCICEEIEKREATAEEMEQMIADSKGTTVCPNCHANLTPDMAYCPQCGEKVPEEEEEPEEEAAGTEAEVAEETAEEAETAAAPESEEA</sequence>
<comment type="caution">
    <text evidence="3">The sequence shown here is derived from an EMBL/GenBank/DDBJ whole genome shotgun (WGS) entry which is preliminary data.</text>
</comment>
<reference evidence="4" key="1">
    <citation type="submission" date="2018-09" db="EMBL/GenBank/DDBJ databases">
        <title>Draft Genome Sequence of Mediterraneibacter sp. KCTC 15684.</title>
        <authorList>
            <person name="Kim J.S."/>
            <person name="Han K.I."/>
            <person name="Suh M.K."/>
            <person name="Lee K.C."/>
            <person name="Eom M.K."/>
            <person name="Lee J.H."/>
            <person name="Park S.H."/>
            <person name="Kang S.W."/>
            <person name="Park J.E."/>
            <person name="Oh B.S."/>
            <person name="Yu S.Y."/>
            <person name="Choi S.H."/>
            <person name="Lee D.H."/>
            <person name="Yoon H."/>
            <person name="Kim B."/>
            <person name="Yang S.J."/>
            <person name="Lee J.S."/>
        </authorList>
    </citation>
    <scope>NUCLEOTIDE SEQUENCE [LARGE SCALE GENOMIC DNA]</scope>
    <source>
        <strain evidence="4">KCTC 15684</strain>
    </source>
</reference>
<dbReference type="Pfam" id="PF13240">
    <property type="entry name" value="Zn_Ribbon_1"/>
    <property type="match status" value="1"/>
</dbReference>
<accession>A0A391P2Y6</accession>